<keyword evidence="5 8" id="KW-0812">Transmembrane</keyword>
<dbReference type="Proteomes" id="UP000192611">
    <property type="component" value="Unassembled WGS sequence"/>
</dbReference>
<comment type="subcellular location">
    <subcellularLocation>
        <location evidence="1 8">Cell membrane</location>
        <topology evidence="1 8">Multi-pass membrane protein</topology>
    </subcellularLocation>
</comment>
<dbReference type="InterPro" id="IPR051449">
    <property type="entry name" value="ABC-2_transporter_component"/>
</dbReference>
<keyword evidence="4 8" id="KW-1003">Cell membrane</keyword>
<keyword evidence="6 8" id="KW-1133">Transmembrane helix</keyword>
<dbReference type="InterPro" id="IPR013525">
    <property type="entry name" value="ABC2_TM"/>
</dbReference>
<keyword evidence="3 8" id="KW-0813">Transport</keyword>
<evidence type="ECO:0000256" key="7">
    <source>
        <dbReference type="ARBA" id="ARBA00023136"/>
    </source>
</evidence>
<feature type="transmembrane region" description="Helical" evidence="8">
    <location>
        <begin position="79"/>
        <end position="104"/>
    </location>
</feature>
<feature type="transmembrane region" description="Helical" evidence="8">
    <location>
        <begin position="30"/>
        <end position="53"/>
    </location>
</feature>
<evidence type="ECO:0000313" key="11">
    <source>
        <dbReference type="Proteomes" id="UP000192611"/>
    </source>
</evidence>
<organism evidence="10 11">
    <name type="scientific">Candidatus Coatesbacteria bacterium 4484_99</name>
    <dbReference type="NCBI Taxonomy" id="1970774"/>
    <lineage>
        <taxon>Bacteria</taxon>
        <taxon>Candidatus Coatesiibacteriota</taxon>
    </lineage>
</organism>
<evidence type="ECO:0000259" key="9">
    <source>
        <dbReference type="PROSITE" id="PS51012"/>
    </source>
</evidence>
<accession>A0A1W9S0Z1</accession>
<evidence type="ECO:0000256" key="3">
    <source>
        <dbReference type="ARBA" id="ARBA00022448"/>
    </source>
</evidence>
<feature type="transmembrane region" description="Helical" evidence="8">
    <location>
        <begin position="167"/>
        <end position="189"/>
    </location>
</feature>
<evidence type="ECO:0000256" key="8">
    <source>
        <dbReference type="RuleBase" id="RU361157"/>
    </source>
</evidence>
<feature type="non-terminal residue" evidence="10">
    <location>
        <position position="1"/>
    </location>
</feature>
<dbReference type="AlphaFoldDB" id="A0A1W9S0Z1"/>
<evidence type="ECO:0000256" key="5">
    <source>
        <dbReference type="ARBA" id="ARBA00022692"/>
    </source>
</evidence>
<dbReference type="InterPro" id="IPR000412">
    <property type="entry name" value="ABC_2_transport"/>
</dbReference>
<dbReference type="PROSITE" id="PS51012">
    <property type="entry name" value="ABC_TM2"/>
    <property type="match status" value="1"/>
</dbReference>
<dbReference type="EMBL" id="NATQ01000071">
    <property type="protein sequence ID" value="OQX90312.1"/>
    <property type="molecule type" value="Genomic_DNA"/>
</dbReference>
<name>A0A1W9S0Z1_9BACT</name>
<evidence type="ECO:0000256" key="4">
    <source>
        <dbReference type="ARBA" id="ARBA00022475"/>
    </source>
</evidence>
<dbReference type="GO" id="GO:0140359">
    <property type="term" value="F:ABC-type transporter activity"/>
    <property type="evidence" value="ECO:0007669"/>
    <property type="project" value="InterPro"/>
</dbReference>
<dbReference type="GO" id="GO:0043190">
    <property type="term" value="C:ATP-binding cassette (ABC) transporter complex"/>
    <property type="evidence" value="ECO:0007669"/>
    <property type="project" value="InterPro"/>
</dbReference>
<dbReference type="PANTHER" id="PTHR30294">
    <property type="entry name" value="MEMBRANE COMPONENT OF ABC TRANSPORTER YHHJ-RELATED"/>
    <property type="match status" value="1"/>
</dbReference>
<feature type="transmembrane region" description="Helical" evidence="8">
    <location>
        <begin position="110"/>
        <end position="131"/>
    </location>
</feature>
<evidence type="ECO:0000313" key="10">
    <source>
        <dbReference type="EMBL" id="OQX90312.1"/>
    </source>
</evidence>
<sequence length="224" mass="25213">RLGDELSIMEFPLDVRVRGWYNPDMRSADFMVPGLIGVIIQLITVLVTALSVVREREFGTMEQLLASPLRRWEIVVGKLTPPLITTYIIITISLLLAYFVFGVAIEGNIILLYFLTFPFLLVALGIGIFISTIAKNQLQAMQMSFFFFLPSIMLSGFIFPIDAMPNVIRQICYAIPLTYFLNIIRGIIVKGVGLYELRLDTLVLLTMGVLVITLSIMRMGKRLG</sequence>
<comment type="similarity">
    <text evidence="2 8">Belongs to the ABC-2 integral membrane protein family.</text>
</comment>
<feature type="transmembrane region" description="Helical" evidence="8">
    <location>
        <begin position="143"/>
        <end position="161"/>
    </location>
</feature>
<feature type="domain" description="ABC transmembrane type-2" evidence="9">
    <location>
        <begin position="2"/>
        <end position="222"/>
    </location>
</feature>
<reference evidence="11" key="1">
    <citation type="submission" date="2017-03" db="EMBL/GenBank/DDBJ databases">
        <title>Novel pathways for hydrocarbon cycling and metabolic interdependencies in hydrothermal sediment communities.</title>
        <authorList>
            <person name="Dombrowski N."/>
            <person name="Seitz K."/>
            <person name="Teske A."/>
            <person name="Baker B."/>
        </authorList>
    </citation>
    <scope>NUCLEOTIDE SEQUENCE [LARGE SCALE GENOMIC DNA]</scope>
</reference>
<comment type="caution">
    <text evidence="10">The sequence shown here is derived from an EMBL/GenBank/DDBJ whole genome shotgun (WGS) entry which is preliminary data.</text>
</comment>
<dbReference type="InterPro" id="IPR047817">
    <property type="entry name" value="ABC2_TM_bact-type"/>
</dbReference>
<dbReference type="PIRSF" id="PIRSF006648">
    <property type="entry name" value="DrrB"/>
    <property type="match status" value="1"/>
</dbReference>
<protein>
    <recommendedName>
        <fullName evidence="8">Transport permease protein</fullName>
    </recommendedName>
</protein>
<gene>
    <name evidence="10" type="ORF">B6D57_03785</name>
</gene>
<dbReference type="Pfam" id="PF01061">
    <property type="entry name" value="ABC2_membrane"/>
    <property type="match status" value="1"/>
</dbReference>
<keyword evidence="7 8" id="KW-0472">Membrane</keyword>
<evidence type="ECO:0000256" key="2">
    <source>
        <dbReference type="ARBA" id="ARBA00007783"/>
    </source>
</evidence>
<dbReference type="PANTHER" id="PTHR30294:SF29">
    <property type="entry name" value="MULTIDRUG ABC TRANSPORTER PERMEASE YBHS-RELATED"/>
    <property type="match status" value="1"/>
</dbReference>
<feature type="transmembrane region" description="Helical" evidence="8">
    <location>
        <begin position="201"/>
        <end position="220"/>
    </location>
</feature>
<proteinExistence type="inferred from homology"/>
<evidence type="ECO:0000256" key="1">
    <source>
        <dbReference type="ARBA" id="ARBA00004651"/>
    </source>
</evidence>
<evidence type="ECO:0000256" key="6">
    <source>
        <dbReference type="ARBA" id="ARBA00022989"/>
    </source>
</evidence>